<protein>
    <submittedName>
        <fullName evidence="2">Uncharacterized protein</fullName>
    </submittedName>
</protein>
<sequence length="104" mass="10583">MPVRQSISTGPMIPGRTSREPTEERPGGLATVAIVICATIAAGVQPRSDHCAGSAGANGIPAPDDAVYFATTDELIEYLRSQGVDVPDGAYDLGADVGGTSAPR</sequence>
<evidence type="ECO:0000256" key="1">
    <source>
        <dbReference type="SAM" id="MobiDB-lite"/>
    </source>
</evidence>
<keyword evidence="3" id="KW-1185">Reference proteome</keyword>
<accession>A0A939BY91</accession>
<dbReference type="EMBL" id="JAERWK010000005">
    <property type="protein sequence ID" value="MBM9466376.1"/>
    <property type="molecule type" value="Genomic_DNA"/>
</dbReference>
<dbReference type="AlphaFoldDB" id="A0A939BY91"/>
<proteinExistence type="predicted"/>
<gene>
    <name evidence="2" type="ORF">JL106_03670</name>
</gene>
<feature type="region of interest" description="Disordered" evidence="1">
    <location>
        <begin position="1"/>
        <end position="27"/>
    </location>
</feature>
<reference evidence="2" key="1">
    <citation type="submission" date="2021-01" db="EMBL/GenBank/DDBJ databases">
        <title>YIM 132084 draft genome.</title>
        <authorList>
            <person name="An D."/>
        </authorList>
    </citation>
    <scope>NUCLEOTIDE SEQUENCE</scope>
    <source>
        <strain evidence="2">YIM 132084</strain>
    </source>
</reference>
<evidence type="ECO:0000313" key="3">
    <source>
        <dbReference type="Proteomes" id="UP000663792"/>
    </source>
</evidence>
<comment type="caution">
    <text evidence="2">The sequence shown here is derived from an EMBL/GenBank/DDBJ whole genome shotgun (WGS) entry which is preliminary data.</text>
</comment>
<evidence type="ECO:0000313" key="2">
    <source>
        <dbReference type="EMBL" id="MBM9466376.1"/>
    </source>
</evidence>
<name>A0A939BY91_9ACTN</name>
<organism evidence="2 3">
    <name type="scientific">Nakamurella leprariae</name>
    <dbReference type="NCBI Taxonomy" id="2803911"/>
    <lineage>
        <taxon>Bacteria</taxon>
        <taxon>Bacillati</taxon>
        <taxon>Actinomycetota</taxon>
        <taxon>Actinomycetes</taxon>
        <taxon>Nakamurellales</taxon>
        <taxon>Nakamurellaceae</taxon>
        <taxon>Nakamurella</taxon>
    </lineage>
</organism>
<dbReference type="Proteomes" id="UP000663792">
    <property type="component" value="Unassembled WGS sequence"/>
</dbReference>
<feature type="compositionally biased region" description="Basic and acidic residues" evidence="1">
    <location>
        <begin position="17"/>
        <end position="26"/>
    </location>
</feature>
<dbReference type="RefSeq" id="WP_205259320.1">
    <property type="nucleotide sequence ID" value="NZ_JAERWK010000005.1"/>
</dbReference>